<accession>A0A101INF2</accession>
<dbReference type="Pfam" id="PF03358">
    <property type="entry name" value="FMN_red"/>
    <property type="match status" value="1"/>
</dbReference>
<dbReference type="GO" id="GO:0016491">
    <property type="term" value="F:oxidoreductase activity"/>
    <property type="evidence" value="ECO:0007669"/>
    <property type="project" value="InterPro"/>
</dbReference>
<sequence length="76" mass="8331">MKILVIMGSPRKGNTYRAAQRIEDVMRSLGDVEFEYLMLKDVGLKTSSRASSGARSAAPSVTTPPPSDRNCRMPTE</sequence>
<evidence type="ECO:0000256" key="1">
    <source>
        <dbReference type="ARBA" id="ARBA00001966"/>
    </source>
</evidence>
<proteinExistence type="inferred from homology"/>
<comment type="similarity">
    <text evidence="2">Belongs to the SsuE family. Isf subfamily.</text>
</comment>
<evidence type="ECO:0000313" key="6">
    <source>
        <dbReference type="Proteomes" id="UP000054598"/>
    </source>
</evidence>
<feature type="compositionally biased region" description="Low complexity" evidence="3">
    <location>
        <begin position="47"/>
        <end position="61"/>
    </location>
</feature>
<dbReference type="Gene3D" id="3.40.50.360">
    <property type="match status" value="1"/>
</dbReference>
<feature type="domain" description="NADPH-dependent FMN reductase-like" evidence="4">
    <location>
        <begin position="1"/>
        <end position="44"/>
    </location>
</feature>
<protein>
    <submittedName>
        <fullName evidence="5">Iron-sulfur flavoprotein</fullName>
    </submittedName>
</protein>
<dbReference type="Proteomes" id="UP000054598">
    <property type="component" value="Unassembled WGS sequence"/>
</dbReference>
<reference evidence="6" key="1">
    <citation type="journal article" date="2015" name="MBio">
        <title>Genome-Resolved Metagenomic Analysis Reveals Roles for Candidate Phyla and Other Microbial Community Members in Biogeochemical Transformations in Oil Reservoirs.</title>
        <authorList>
            <person name="Hu P."/>
            <person name="Tom L."/>
            <person name="Singh A."/>
            <person name="Thomas B.C."/>
            <person name="Baker B.J."/>
            <person name="Piceno Y.M."/>
            <person name="Andersen G.L."/>
            <person name="Banfield J.F."/>
        </authorList>
    </citation>
    <scope>NUCLEOTIDE SEQUENCE [LARGE SCALE GENOMIC DNA]</scope>
</reference>
<comment type="cofactor">
    <cofactor evidence="1">
        <name>[4Fe-4S] cluster</name>
        <dbReference type="ChEBI" id="CHEBI:49883"/>
    </cofactor>
</comment>
<dbReference type="EMBL" id="LGHE01000331">
    <property type="protein sequence ID" value="KUK98431.1"/>
    <property type="molecule type" value="Genomic_DNA"/>
</dbReference>
<name>A0A101INF2_9EURY</name>
<evidence type="ECO:0000313" key="5">
    <source>
        <dbReference type="EMBL" id="KUK98431.1"/>
    </source>
</evidence>
<evidence type="ECO:0000259" key="4">
    <source>
        <dbReference type="Pfam" id="PF03358"/>
    </source>
</evidence>
<gene>
    <name evidence="5" type="ORF">XE10_2067</name>
</gene>
<comment type="caution">
    <text evidence="5">The sequence shown here is derived from an EMBL/GenBank/DDBJ whole genome shotgun (WGS) entry which is preliminary data.</text>
</comment>
<dbReference type="PATRIC" id="fig|2198.3.peg.210"/>
<evidence type="ECO:0000256" key="2">
    <source>
        <dbReference type="ARBA" id="ARBA00038292"/>
    </source>
</evidence>
<dbReference type="InterPro" id="IPR005025">
    <property type="entry name" value="FMN_Rdtase-like_dom"/>
</dbReference>
<dbReference type="AlphaFoldDB" id="A0A101INF2"/>
<dbReference type="InterPro" id="IPR029039">
    <property type="entry name" value="Flavoprotein-like_sf"/>
</dbReference>
<feature type="region of interest" description="Disordered" evidence="3">
    <location>
        <begin position="47"/>
        <end position="76"/>
    </location>
</feature>
<dbReference type="SUPFAM" id="SSF52218">
    <property type="entry name" value="Flavoproteins"/>
    <property type="match status" value="1"/>
</dbReference>
<evidence type="ECO:0000256" key="3">
    <source>
        <dbReference type="SAM" id="MobiDB-lite"/>
    </source>
</evidence>
<organism evidence="5 6">
    <name type="scientific">Methanoculleus marisnigri</name>
    <dbReference type="NCBI Taxonomy" id="2198"/>
    <lineage>
        <taxon>Archaea</taxon>
        <taxon>Methanobacteriati</taxon>
        <taxon>Methanobacteriota</taxon>
        <taxon>Stenosarchaea group</taxon>
        <taxon>Methanomicrobia</taxon>
        <taxon>Methanomicrobiales</taxon>
        <taxon>Methanomicrobiaceae</taxon>
        <taxon>Methanoculleus</taxon>
    </lineage>
</organism>